<dbReference type="EMBL" id="BARU01024566">
    <property type="protein sequence ID" value="GAH50737.1"/>
    <property type="molecule type" value="Genomic_DNA"/>
</dbReference>
<evidence type="ECO:0000313" key="1">
    <source>
        <dbReference type="EMBL" id="GAH50737.1"/>
    </source>
</evidence>
<dbReference type="AlphaFoldDB" id="X1G0F2"/>
<proteinExistence type="predicted"/>
<gene>
    <name evidence="1" type="ORF">S03H2_39695</name>
</gene>
<feature type="non-terminal residue" evidence="1">
    <location>
        <position position="1"/>
    </location>
</feature>
<name>X1G0F2_9ZZZZ</name>
<feature type="non-terminal residue" evidence="1">
    <location>
        <position position="275"/>
    </location>
</feature>
<sequence length="275" mass="31843">LMQIYAAHEYTGDPGMISLMVGHLNIASYYTGGERPLYLILILNLDDDPDLYEGGLADISRIILQNFENRAYLEMIPFLFQRLSAYPHLNNEQALALTFQDEINRLLINRLRDEGVVSKSELKVWLKDKYRRGFFDIDAILIELIKKDIIKEASVKGMPSELLFFINDIFMIRRPPLKILSDPVGRGLPEPLVEAYNSEVRRFFQNYRPSEDDNLKLVDILTDPQLYEILKLMRIAVVTRNTLEKLRKKGVDDIDGGIKKLWNNKIIHVFQSENG</sequence>
<protein>
    <submittedName>
        <fullName evidence="1">Uncharacterized protein</fullName>
    </submittedName>
</protein>
<accession>X1G0F2</accession>
<comment type="caution">
    <text evidence="1">The sequence shown here is derived from an EMBL/GenBank/DDBJ whole genome shotgun (WGS) entry which is preliminary data.</text>
</comment>
<organism evidence="1">
    <name type="scientific">marine sediment metagenome</name>
    <dbReference type="NCBI Taxonomy" id="412755"/>
    <lineage>
        <taxon>unclassified sequences</taxon>
        <taxon>metagenomes</taxon>
        <taxon>ecological metagenomes</taxon>
    </lineage>
</organism>
<reference evidence="1" key="1">
    <citation type="journal article" date="2014" name="Front. Microbiol.">
        <title>High frequency of phylogenetically diverse reductive dehalogenase-homologous genes in deep subseafloor sedimentary metagenomes.</title>
        <authorList>
            <person name="Kawai M."/>
            <person name="Futagami T."/>
            <person name="Toyoda A."/>
            <person name="Takaki Y."/>
            <person name="Nishi S."/>
            <person name="Hori S."/>
            <person name="Arai W."/>
            <person name="Tsubouchi T."/>
            <person name="Morono Y."/>
            <person name="Uchiyama I."/>
            <person name="Ito T."/>
            <person name="Fujiyama A."/>
            <person name="Inagaki F."/>
            <person name="Takami H."/>
        </authorList>
    </citation>
    <scope>NUCLEOTIDE SEQUENCE</scope>
    <source>
        <strain evidence="1">Expedition CK06-06</strain>
    </source>
</reference>